<dbReference type="Pfam" id="PF08450">
    <property type="entry name" value="SGL"/>
    <property type="match status" value="1"/>
</dbReference>
<organism evidence="2 3">
    <name type="scientific">Nocardioides immobilis</name>
    <dbReference type="NCBI Taxonomy" id="2049295"/>
    <lineage>
        <taxon>Bacteria</taxon>
        <taxon>Bacillati</taxon>
        <taxon>Actinomycetota</taxon>
        <taxon>Actinomycetes</taxon>
        <taxon>Propionibacteriales</taxon>
        <taxon>Nocardioidaceae</taxon>
        <taxon>Nocardioides</taxon>
    </lineage>
</organism>
<dbReference type="PANTHER" id="PTHR47572:SF5">
    <property type="entry name" value="BLR2277 PROTEIN"/>
    <property type="match status" value="1"/>
</dbReference>
<reference evidence="2 3" key="1">
    <citation type="submission" date="2018-09" db="EMBL/GenBank/DDBJ databases">
        <title>Genome sequencing of Nocardioides immobilis CCTCC AB 2017083 for comparison to Nocardioides silvaticus.</title>
        <authorList>
            <person name="Li C."/>
            <person name="Wang G."/>
        </authorList>
    </citation>
    <scope>NUCLEOTIDE SEQUENCE [LARGE SCALE GENOMIC DNA]</scope>
    <source>
        <strain evidence="2 3">CCTCC AB 2017083</strain>
    </source>
</reference>
<evidence type="ECO:0000259" key="1">
    <source>
        <dbReference type="Pfam" id="PF08450"/>
    </source>
</evidence>
<sequence>MKPFRRAATPAVAGELKDARIIARGLEFPEGPVAMSDGSVILGEIKGGAITRIDPDGTVERIASCIGGPSGLALGPDGAMYVCASGWSPDGNIGGRIDRLDLKTGTVDVLYDGFEGRRLSAPNDIVFDQHGGFYFTDYGAVTPTNHERGALYYASIDGSSMVKLRDAHFGPVGIGFPNGIGITPDGQNLLYVETFTARLFSSRIVAPGVLDAEQSVDDSFLFGANGVEWFDGLDVDAAGNVCVATLRSGCITVVAHDGSAASLVGLPEEVWEPLPTNLCFGGQDKSTVFVTLSASGTLLEAPWPVIGAARPASSA</sequence>
<comment type="caution">
    <text evidence="2">The sequence shown here is derived from an EMBL/GenBank/DDBJ whole genome shotgun (WGS) entry which is preliminary data.</text>
</comment>
<dbReference type="InterPro" id="IPR013658">
    <property type="entry name" value="SGL"/>
</dbReference>
<keyword evidence="3" id="KW-1185">Reference proteome</keyword>
<protein>
    <submittedName>
        <fullName evidence="2">SMP-30/gluconolactonase/LRE family protein</fullName>
    </submittedName>
</protein>
<dbReference type="SUPFAM" id="SSF63829">
    <property type="entry name" value="Calcium-dependent phosphotriesterase"/>
    <property type="match status" value="1"/>
</dbReference>
<proteinExistence type="predicted"/>
<name>A0A417Y0U5_9ACTN</name>
<dbReference type="Gene3D" id="2.120.10.30">
    <property type="entry name" value="TolB, C-terminal domain"/>
    <property type="match status" value="1"/>
</dbReference>
<dbReference type="RefSeq" id="WP_118926002.1">
    <property type="nucleotide sequence ID" value="NZ_QXGH01000018.1"/>
</dbReference>
<dbReference type="EMBL" id="QXGH01000018">
    <property type="protein sequence ID" value="RHW26216.1"/>
    <property type="molecule type" value="Genomic_DNA"/>
</dbReference>
<dbReference type="InterPro" id="IPR051262">
    <property type="entry name" value="SMP-30/CGR1_Lactonase"/>
</dbReference>
<feature type="domain" description="SMP-30/Gluconolactonase/LRE-like region" evidence="1">
    <location>
        <begin position="28"/>
        <end position="292"/>
    </location>
</feature>
<evidence type="ECO:0000313" key="2">
    <source>
        <dbReference type="EMBL" id="RHW26216.1"/>
    </source>
</evidence>
<dbReference type="PANTHER" id="PTHR47572">
    <property type="entry name" value="LIPOPROTEIN-RELATED"/>
    <property type="match status" value="1"/>
</dbReference>
<dbReference type="OrthoDB" id="2633250at2"/>
<accession>A0A417Y0U5</accession>
<dbReference type="InterPro" id="IPR011042">
    <property type="entry name" value="6-blade_b-propeller_TolB-like"/>
</dbReference>
<gene>
    <name evidence="2" type="ORF">D0Z08_14665</name>
</gene>
<evidence type="ECO:0000313" key="3">
    <source>
        <dbReference type="Proteomes" id="UP000283644"/>
    </source>
</evidence>
<dbReference type="AlphaFoldDB" id="A0A417Y0U5"/>
<dbReference type="Proteomes" id="UP000283644">
    <property type="component" value="Unassembled WGS sequence"/>
</dbReference>